<accession>A0AAE3DKE0</accession>
<proteinExistence type="predicted"/>
<feature type="transmembrane region" description="Helical" evidence="1">
    <location>
        <begin position="20"/>
        <end position="38"/>
    </location>
</feature>
<dbReference type="AlphaFoldDB" id="A0AAE3DKE0"/>
<keyword evidence="3" id="KW-1185">Reference proteome</keyword>
<reference evidence="2 3" key="1">
    <citation type="submission" date="2021-10" db="EMBL/GenBank/DDBJ databases">
        <title>Anaerobic single-cell dispensing facilitates the cultivation of human gut bacteria.</title>
        <authorList>
            <person name="Afrizal A."/>
        </authorList>
    </citation>
    <scope>NUCLEOTIDE SEQUENCE [LARGE SCALE GENOMIC DNA]</scope>
    <source>
        <strain evidence="2 3">CLA-AA-H244</strain>
    </source>
</reference>
<organism evidence="2 3">
    <name type="scientific">Gallintestinimicrobium propionicum</name>
    <dbReference type="NCBI Taxonomy" id="2981770"/>
    <lineage>
        <taxon>Bacteria</taxon>
        <taxon>Bacillati</taxon>
        <taxon>Bacillota</taxon>
        <taxon>Clostridia</taxon>
        <taxon>Lachnospirales</taxon>
        <taxon>Lachnospiraceae</taxon>
        <taxon>Gallintestinimicrobium</taxon>
    </lineage>
</organism>
<evidence type="ECO:0000313" key="3">
    <source>
        <dbReference type="Proteomes" id="UP001199355"/>
    </source>
</evidence>
<keyword evidence="1" id="KW-1133">Transmembrane helix</keyword>
<dbReference type="RefSeq" id="WP_118762789.1">
    <property type="nucleotide sequence ID" value="NZ_JBBNII010000207.1"/>
</dbReference>
<dbReference type="Pfam" id="PF19639">
    <property type="entry name" value="DUF6142"/>
    <property type="match status" value="1"/>
</dbReference>
<comment type="caution">
    <text evidence="2">The sequence shown here is derived from an EMBL/GenBank/DDBJ whole genome shotgun (WGS) entry which is preliminary data.</text>
</comment>
<dbReference type="InterPro" id="IPR046140">
    <property type="entry name" value="DUF6142"/>
</dbReference>
<keyword evidence="1" id="KW-0472">Membrane</keyword>
<dbReference type="EMBL" id="JAJEQF010000010">
    <property type="protein sequence ID" value="MCC2167235.1"/>
    <property type="molecule type" value="Genomic_DNA"/>
</dbReference>
<feature type="transmembrane region" description="Helical" evidence="1">
    <location>
        <begin position="76"/>
        <end position="103"/>
    </location>
</feature>
<dbReference type="Proteomes" id="UP001199355">
    <property type="component" value="Unassembled WGS sequence"/>
</dbReference>
<gene>
    <name evidence="2" type="ORF">LKD45_05910</name>
</gene>
<evidence type="ECO:0000256" key="1">
    <source>
        <dbReference type="SAM" id="Phobius"/>
    </source>
</evidence>
<keyword evidence="1" id="KW-0812">Transmembrane</keyword>
<feature type="transmembrane region" description="Helical" evidence="1">
    <location>
        <begin position="44"/>
        <end position="69"/>
    </location>
</feature>
<evidence type="ECO:0000313" key="2">
    <source>
        <dbReference type="EMBL" id="MCC2167235.1"/>
    </source>
</evidence>
<name>A0AAE3DKE0_9FIRM</name>
<protein>
    <submittedName>
        <fullName evidence="2">DUF6142 family protein</fullName>
    </submittedName>
</protein>
<sequence length="105" mass="11562">MHRHYIFTDKRESKKGILSAMLGAMSLISVFLTVYFTWQNHGTAYVRYGVVTLLCLIFSAAGLVLGIMAKLEEDKFYLFAWIGIVLNALTLLGIGGIVAVGVYGL</sequence>